<keyword evidence="6 7" id="KW-0472">Membrane</keyword>
<dbReference type="GO" id="GO:0005886">
    <property type="term" value="C:plasma membrane"/>
    <property type="evidence" value="ECO:0007669"/>
    <property type="project" value="UniProtKB-SubCell"/>
</dbReference>
<proteinExistence type="inferred from homology"/>
<keyword evidence="10" id="KW-0067">ATP-binding</keyword>
<feature type="compositionally biased region" description="Low complexity" evidence="8">
    <location>
        <begin position="9"/>
        <end position="22"/>
    </location>
</feature>
<evidence type="ECO:0000313" key="11">
    <source>
        <dbReference type="Proteomes" id="UP000315842"/>
    </source>
</evidence>
<sequence>MTGARLTQGAAADEAAAPADGPTSGPTSGPAAGSDAWTAARTRAPRGPRRPGTNVPHRAVPWTTRLRRDRSLLLMTLPAIVLLVVFAYVPMLGNVIAWQDYSPYQGFVASPFVGWDNFVRVFDNPLFLDAVENTLAITLFQLVFYFPVPIFLALLLNSVVSPRVRTVIQSIVYLPHFFSWVLVVTIFQQIFGGAGLINQTLRNNGVDHAVTFMTNPDTFLVLITSQSIWKDAGWGIIIFLAALSTVPPEQYEAAVMDGANRWRRMWHVTLPALRPVIVLLLILRLGDALTVGFEQLILQRDAVGAQVSEVIDTYVYYQGVIYGDWSFAAAAGLVKGVVSLALVLGANKLAHVFGEAGVYQRA</sequence>
<dbReference type="InterPro" id="IPR000515">
    <property type="entry name" value="MetI-like"/>
</dbReference>
<protein>
    <submittedName>
        <fullName evidence="10">Polysaccharide ABC transporter ATP-binding protein</fullName>
    </submittedName>
</protein>
<evidence type="ECO:0000256" key="8">
    <source>
        <dbReference type="SAM" id="MobiDB-lite"/>
    </source>
</evidence>
<dbReference type="PROSITE" id="PS50928">
    <property type="entry name" value="ABC_TM1"/>
    <property type="match status" value="1"/>
</dbReference>
<evidence type="ECO:0000313" key="10">
    <source>
        <dbReference type="EMBL" id="GEA81659.1"/>
    </source>
</evidence>
<dbReference type="Proteomes" id="UP000315842">
    <property type="component" value="Unassembled WGS sequence"/>
</dbReference>
<dbReference type="GO" id="GO:0055085">
    <property type="term" value="P:transmembrane transport"/>
    <property type="evidence" value="ECO:0007669"/>
    <property type="project" value="InterPro"/>
</dbReference>
<dbReference type="GO" id="GO:0005524">
    <property type="term" value="F:ATP binding"/>
    <property type="evidence" value="ECO:0007669"/>
    <property type="project" value="UniProtKB-KW"/>
</dbReference>
<comment type="similarity">
    <text evidence="7">Belongs to the binding-protein-dependent transport system permease family.</text>
</comment>
<keyword evidence="10" id="KW-0547">Nucleotide-binding</keyword>
<reference evidence="10 11" key="1">
    <citation type="submission" date="2019-06" db="EMBL/GenBank/DDBJ databases">
        <title>Whole genome shotgun sequence of Cellulomonas uda NBRC 3747.</title>
        <authorList>
            <person name="Hosoyama A."/>
            <person name="Uohara A."/>
            <person name="Ohji S."/>
            <person name="Ichikawa N."/>
        </authorList>
    </citation>
    <scope>NUCLEOTIDE SEQUENCE [LARGE SCALE GENOMIC DNA]</scope>
    <source>
        <strain evidence="10 11">NBRC 3747</strain>
    </source>
</reference>
<dbReference type="Gene3D" id="1.10.3720.10">
    <property type="entry name" value="MetI-like"/>
    <property type="match status" value="1"/>
</dbReference>
<dbReference type="Pfam" id="PF00528">
    <property type="entry name" value="BPD_transp_1"/>
    <property type="match status" value="1"/>
</dbReference>
<feature type="region of interest" description="Disordered" evidence="8">
    <location>
        <begin position="1"/>
        <end position="60"/>
    </location>
</feature>
<feature type="transmembrane region" description="Helical" evidence="7">
    <location>
        <begin position="135"/>
        <end position="156"/>
    </location>
</feature>
<evidence type="ECO:0000256" key="3">
    <source>
        <dbReference type="ARBA" id="ARBA00022475"/>
    </source>
</evidence>
<dbReference type="PANTHER" id="PTHR43227">
    <property type="entry name" value="BLL4140 PROTEIN"/>
    <property type="match status" value="1"/>
</dbReference>
<evidence type="ECO:0000256" key="6">
    <source>
        <dbReference type="ARBA" id="ARBA00023136"/>
    </source>
</evidence>
<keyword evidence="3" id="KW-1003">Cell membrane</keyword>
<feature type="domain" description="ABC transmembrane type-1" evidence="9">
    <location>
        <begin position="131"/>
        <end position="346"/>
    </location>
</feature>
<evidence type="ECO:0000256" key="2">
    <source>
        <dbReference type="ARBA" id="ARBA00022448"/>
    </source>
</evidence>
<dbReference type="PANTHER" id="PTHR43227:SF11">
    <property type="entry name" value="BLL4140 PROTEIN"/>
    <property type="match status" value="1"/>
</dbReference>
<feature type="transmembrane region" description="Helical" evidence="7">
    <location>
        <begin position="72"/>
        <end position="91"/>
    </location>
</feature>
<gene>
    <name evidence="10" type="ORF">CUD01_21030</name>
</gene>
<keyword evidence="5 7" id="KW-1133">Transmembrane helix</keyword>
<organism evidence="10 11">
    <name type="scientific">Cellulomonas uda</name>
    <dbReference type="NCBI Taxonomy" id="1714"/>
    <lineage>
        <taxon>Bacteria</taxon>
        <taxon>Bacillati</taxon>
        <taxon>Actinomycetota</taxon>
        <taxon>Actinomycetes</taxon>
        <taxon>Micrococcales</taxon>
        <taxon>Cellulomonadaceae</taxon>
        <taxon>Cellulomonas</taxon>
    </lineage>
</organism>
<keyword evidence="4 7" id="KW-0812">Transmembrane</keyword>
<evidence type="ECO:0000256" key="5">
    <source>
        <dbReference type="ARBA" id="ARBA00022989"/>
    </source>
</evidence>
<comment type="caution">
    <text evidence="10">The sequence shown here is derived from an EMBL/GenBank/DDBJ whole genome shotgun (WGS) entry which is preliminary data.</text>
</comment>
<evidence type="ECO:0000256" key="1">
    <source>
        <dbReference type="ARBA" id="ARBA00004651"/>
    </source>
</evidence>
<dbReference type="EMBL" id="BJLP01000034">
    <property type="protein sequence ID" value="GEA81659.1"/>
    <property type="molecule type" value="Genomic_DNA"/>
</dbReference>
<dbReference type="CDD" id="cd06261">
    <property type="entry name" value="TM_PBP2"/>
    <property type="match status" value="1"/>
</dbReference>
<evidence type="ECO:0000256" key="4">
    <source>
        <dbReference type="ARBA" id="ARBA00022692"/>
    </source>
</evidence>
<dbReference type="InterPro" id="IPR035906">
    <property type="entry name" value="MetI-like_sf"/>
</dbReference>
<dbReference type="SUPFAM" id="SSF161098">
    <property type="entry name" value="MetI-like"/>
    <property type="match status" value="1"/>
</dbReference>
<dbReference type="InterPro" id="IPR050809">
    <property type="entry name" value="UgpAE/MalFG_permease"/>
</dbReference>
<comment type="subcellular location">
    <subcellularLocation>
        <location evidence="1 7">Cell membrane</location>
        <topology evidence="1 7">Multi-pass membrane protein</topology>
    </subcellularLocation>
</comment>
<evidence type="ECO:0000256" key="7">
    <source>
        <dbReference type="RuleBase" id="RU363032"/>
    </source>
</evidence>
<name>A0A4Y3KB29_CELUD</name>
<feature type="transmembrane region" description="Helical" evidence="7">
    <location>
        <begin position="177"/>
        <end position="198"/>
    </location>
</feature>
<evidence type="ECO:0000259" key="9">
    <source>
        <dbReference type="PROSITE" id="PS50928"/>
    </source>
</evidence>
<keyword evidence="11" id="KW-1185">Reference proteome</keyword>
<keyword evidence="2 7" id="KW-0813">Transport</keyword>
<accession>A0A4Y3KB29</accession>
<dbReference type="AlphaFoldDB" id="A0A4Y3KB29"/>